<protein>
    <submittedName>
        <fullName evidence="4">Ras-associating domain-containing protein</fullName>
    </submittedName>
</protein>
<evidence type="ECO:0000256" key="1">
    <source>
        <dbReference type="SAM" id="MobiDB-lite"/>
    </source>
</evidence>
<organism evidence="4">
    <name type="scientific">Echinostoma caproni</name>
    <dbReference type="NCBI Taxonomy" id="27848"/>
    <lineage>
        <taxon>Eukaryota</taxon>
        <taxon>Metazoa</taxon>
        <taxon>Spiralia</taxon>
        <taxon>Lophotrochozoa</taxon>
        <taxon>Platyhelminthes</taxon>
        <taxon>Trematoda</taxon>
        <taxon>Digenea</taxon>
        <taxon>Plagiorchiida</taxon>
        <taxon>Echinostomata</taxon>
        <taxon>Echinostomatoidea</taxon>
        <taxon>Echinostomatidae</taxon>
        <taxon>Echinostoma</taxon>
    </lineage>
</organism>
<evidence type="ECO:0000313" key="2">
    <source>
        <dbReference type="EMBL" id="VDP72901.1"/>
    </source>
</evidence>
<dbReference type="SUPFAM" id="SSF50729">
    <property type="entry name" value="PH domain-like"/>
    <property type="match status" value="1"/>
</dbReference>
<dbReference type="Proteomes" id="UP000272942">
    <property type="component" value="Unassembled WGS sequence"/>
</dbReference>
<dbReference type="PANTHER" id="PTHR11243">
    <property type="entry name" value="GROWTH FACTOR RECEPTOR-BOUND PROTEIN"/>
    <property type="match status" value="1"/>
</dbReference>
<dbReference type="Gene3D" id="2.30.29.30">
    <property type="entry name" value="Pleckstrin-homology domain (PH domain)/Phosphotyrosine-binding domain (PTB)"/>
    <property type="match status" value="2"/>
</dbReference>
<proteinExistence type="predicted"/>
<evidence type="ECO:0000313" key="3">
    <source>
        <dbReference type="Proteomes" id="UP000272942"/>
    </source>
</evidence>
<sequence length="340" mass="38110">MMGKTCLLGERVFEEHEKVADCILSWPTRSQNMIFFEERDDHFGLIESPGTWLGDEFVTKYRYASADAMQMMLNNIEQAGFPEWRDYLYIRKPGDKTWSRRLCVLRSSGLYTSKKNRKVLNPYSAQDPASTHVFCFCATDETALRNWVARLRIAKYGRQLFLDYQSALARVQRQLALRHGPVGMNFGLNGSLSAGIHRKSSFDFLSTSSNPTLSTAESTTSLVATTNSPCAYKRYTGVPAQAIGSDSRYHGEERVSYNQYRTNSVPQQSSTGFERVAISPMSTATPHAHVGLRPQTPQIRSDPQQTPIVIRGGARLEGAPTATRIPHFPGANAQQGLRRT</sequence>
<feature type="region of interest" description="Disordered" evidence="1">
    <location>
        <begin position="320"/>
        <end position="340"/>
    </location>
</feature>
<reference evidence="4" key="1">
    <citation type="submission" date="2016-06" db="UniProtKB">
        <authorList>
            <consortium name="WormBaseParasite"/>
        </authorList>
    </citation>
    <scope>IDENTIFICATION</scope>
</reference>
<gene>
    <name evidence="2" type="ORF">ECPE_LOCUS4530</name>
</gene>
<dbReference type="InterPro" id="IPR039664">
    <property type="entry name" value="GRB/APBB1IP"/>
</dbReference>
<dbReference type="InterPro" id="IPR011993">
    <property type="entry name" value="PH-like_dom_sf"/>
</dbReference>
<dbReference type="EMBL" id="UZAN01041397">
    <property type="protein sequence ID" value="VDP72901.1"/>
    <property type="molecule type" value="Genomic_DNA"/>
</dbReference>
<dbReference type="WBParaSite" id="ECPE_0000454201-mRNA-1">
    <property type="protein sequence ID" value="ECPE_0000454201-mRNA-1"/>
    <property type="gene ID" value="ECPE_0000454201"/>
</dbReference>
<accession>A0A183AC45</accession>
<dbReference type="OrthoDB" id="6235964at2759"/>
<reference evidence="2 3" key="2">
    <citation type="submission" date="2018-11" db="EMBL/GenBank/DDBJ databases">
        <authorList>
            <consortium name="Pathogen Informatics"/>
        </authorList>
    </citation>
    <scope>NUCLEOTIDE SEQUENCE [LARGE SCALE GENOMIC DNA]</scope>
    <source>
        <strain evidence="2 3">Egypt</strain>
    </source>
</reference>
<name>A0A183AC45_9TREM</name>
<dbReference type="AlphaFoldDB" id="A0A183AC45"/>
<dbReference type="PANTHER" id="PTHR11243:SF23">
    <property type="entry name" value="LD06925P"/>
    <property type="match status" value="1"/>
</dbReference>
<keyword evidence="3" id="KW-1185">Reference proteome</keyword>
<evidence type="ECO:0000313" key="4">
    <source>
        <dbReference type="WBParaSite" id="ECPE_0000454201-mRNA-1"/>
    </source>
</evidence>